<protein>
    <recommendedName>
        <fullName evidence="3">RFX-type winged-helix domain-containing protein</fullName>
    </recommendedName>
</protein>
<proteinExistence type="predicted"/>
<dbReference type="InterPro" id="IPR057321">
    <property type="entry name" value="RFX1-4/6/8-like_BCD"/>
</dbReference>
<dbReference type="InterPro" id="IPR039779">
    <property type="entry name" value="RFX-like"/>
</dbReference>
<evidence type="ECO:0000313" key="4">
    <source>
        <dbReference type="EMBL" id="CAL7942642.1"/>
    </source>
</evidence>
<feature type="compositionally biased region" description="Polar residues" evidence="2">
    <location>
        <begin position="83"/>
        <end position="105"/>
    </location>
</feature>
<dbReference type="InterPro" id="IPR003150">
    <property type="entry name" value="DNA-bd_RFX"/>
</dbReference>
<feature type="domain" description="RFX-type winged-helix" evidence="3">
    <location>
        <begin position="332"/>
        <end position="407"/>
    </location>
</feature>
<dbReference type="PANTHER" id="PTHR12619:SF33">
    <property type="entry name" value="RFX, ISOFORM H"/>
    <property type="match status" value="1"/>
</dbReference>
<evidence type="ECO:0000259" key="3">
    <source>
        <dbReference type="PROSITE" id="PS51526"/>
    </source>
</evidence>
<keyword evidence="1" id="KW-0238">DNA-binding</keyword>
<comment type="caution">
    <text evidence="4">The sequence shown here is derived from an EMBL/GenBank/DDBJ whole genome shotgun (WGS) entry which is preliminary data.</text>
</comment>
<feature type="region of interest" description="Disordered" evidence="2">
    <location>
        <begin position="66"/>
        <end position="124"/>
    </location>
</feature>
<dbReference type="Proteomes" id="UP001642520">
    <property type="component" value="Unassembled WGS sequence"/>
</dbReference>
<evidence type="ECO:0000256" key="2">
    <source>
        <dbReference type="SAM" id="MobiDB-lite"/>
    </source>
</evidence>
<dbReference type="PANTHER" id="PTHR12619">
    <property type="entry name" value="RFX TRANSCRIPTION FACTOR FAMILY"/>
    <property type="match status" value="1"/>
</dbReference>
<dbReference type="PROSITE" id="PS51526">
    <property type="entry name" value="RFX_DBD"/>
    <property type="match status" value="1"/>
</dbReference>
<evidence type="ECO:0000256" key="1">
    <source>
        <dbReference type="ARBA" id="ARBA00023125"/>
    </source>
</evidence>
<sequence>MKTDSSLHKRGGSSGGDTVGVERGEGVIAMTTTGAQYALAASTRANNSGGSSTTVGVEPKPSVVVVTTSSSSGSGNAAQSQSTRGQQLITVVTSPDPSSPNNLQPIQDPLETAADSSNGSTGTPAHVTAQVVVNTTHSGQHTLVDSDAASTSTGTIVSGSPHFITVTVSGEPEAVGSESVSHPTYVQYVEGDGSTYIPTNGQMTYPVYAVGEAGAMYTPASSQYYTPASTPVTYAQVTGQGSNSTTGQLLSQGNGTYLIQQSVVDGDPTTHALISAAAARASPQTENAETVVSGGGGAYLISGNSGGAAVTVEDAAAAAANMTHATRVSQATVHWLLENYETADGVSLPRSTLYNHYLRHCSENKLDPVNAASFGKLIRSVFLGLRTRRLGTRGNSKYHYYGIRVKPSSPLVMLNEDGTPRQQQNANSQTKRFKFVNQKQDTTYENNTHSNTNISSNNSPPQYHQYLGEASAAIPEFPEIIVGHGSSLPEDCTLEDIDTFRSIYREHCEAFLDAVLNFEFATVESLWREFWRSQDNNNGDECEEEKYLSKTKLYQMCKCSEVQDFIRKVDYTFYQNLVEVLMPNVLRPIPSSLTQSIRNFAKGLESWLTSAMADCPKEMTQIKLTAVSAFAQTLRRYTSLNHLAQAARAVLQNSSQINQMLADLNRVDFHNVQEQASWVCQCDYAMVQRLEADFKITLQQQNSLEDWAIWLKNVVTQVLKPFEEKPTFAKAARQFLLKWSFYSSMVIRDLTLRSAASFGSFHLIRLLYDEYMFYLIEHQVAIATGTTPIAVMGDKSQNCSLVSAFGATPNGDASNASQPKRMKLS</sequence>
<feature type="region of interest" description="Disordered" evidence="2">
    <location>
        <begin position="1"/>
        <end position="25"/>
    </location>
</feature>
<dbReference type="Pfam" id="PF25340">
    <property type="entry name" value="BCD_RFX"/>
    <property type="match status" value="1"/>
</dbReference>
<keyword evidence="5" id="KW-1185">Reference proteome</keyword>
<dbReference type="InterPro" id="IPR036388">
    <property type="entry name" value="WH-like_DNA-bd_sf"/>
</dbReference>
<organism evidence="4 5">
    <name type="scientific">Xylocopa violacea</name>
    <name type="common">Violet carpenter bee</name>
    <name type="synonym">Apis violacea</name>
    <dbReference type="NCBI Taxonomy" id="135666"/>
    <lineage>
        <taxon>Eukaryota</taxon>
        <taxon>Metazoa</taxon>
        <taxon>Ecdysozoa</taxon>
        <taxon>Arthropoda</taxon>
        <taxon>Hexapoda</taxon>
        <taxon>Insecta</taxon>
        <taxon>Pterygota</taxon>
        <taxon>Neoptera</taxon>
        <taxon>Endopterygota</taxon>
        <taxon>Hymenoptera</taxon>
        <taxon>Apocrita</taxon>
        <taxon>Aculeata</taxon>
        <taxon>Apoidea</taxon>
        <taxon>Anthophila</taxon>
        <taxon>Apidae</taxon>
        <taxon>Xylocopa</taxon>
        <taxon>Xylocopa</taxon>
    </lineage>
</organism>
<name>A0ABP1NP16_XYLVO</name>
<dbReference type="Pfam" id="PF02257">
    <property type="entry name" value="RFX_DNA_binding"/>
    <property type="match status" value="1"/>
</dbReference>
<dbReference type="Gene3D" id="1.10.10.10">
    <property type="entry name" value="Winged helix-like DNA-binding domain superfamily/Winged helix DNA-binding domain"/>
    <property type="match status" value="1"/>
</dbReference>
<dbReference type="SUPFAM" id="SSF46785">
    <property type="entry name" value="Winged helix' DNA-binding domain"/>
    <property type="match status" value="1"/>
</dbReference>
<gene>
    <name evidence="4" type="ORF">XYLVIOL_LOCUS5639</name>
</gene>
<reference evidence="4 5" key="1">
    <citation type="submission" date="2024-08" db="EMBL/GenBank/DDBJ databases">
        <authorList>
            <person name="Will J Nash"/>
            <person name="Angela Man"/>
            <person name="Seanna McTaggart"/>
            <person name="Kendall Baker"/>
            <person name="Tom Barker"/>
            <person name="Leah Catchpole"/>
            <person name="Alex Durrant"/>
            <person name="Karim Gharbi"/>
            <person name="Naomi Irish"/>
            <person name="Gemy Kaithakottil"/>
            <person name="Debby Ku"/>
            <person name="Aaliyah Providence"/>
            <person name="Felix Shaw"/>
            <person name="David Swarbreck"/>
            <person name="Chris Watkins"/>
            <person name="Ann M. McCartney"/>
            <person name="Giulio Formenti"/>
            <person name="Alice Mouton"/>
            <person name="Noel Vella"/>
            <person name="Bjorn M von Reumont"/>
            <person name="Adriana Vella"/>
            <person name="Wilfried Haerty"/>
        </authorList>
    </citation>
    <scope>NUCLEOTIDE SEQUENCE [LARGE SCALE GENOMIC DNA]</scope>
</reference>
<feature type="compositionally biased region" description="Polar residues" evidence="2">
    <location>
        <begin position="114"/>
        <end position="123"/>
    </location>
</feature>
<dbReference type="InterPro" id="IPR036390">
    <property type="entry name" value="WH_DNA-bd_sf"/>
</dbReference>
<evidence type="ECO:0000313" key="5">
    <source>
        <dbReference type="Proteomes" id="UP001642520"/>
    </source>
</evidence>
<dbReference type="EMBL" id="CAXAJV020001292">
    <property type="protein sequence ID" value="CAL7942642.1"/>
    <property type="molecule type" value="Genomic_DNA"/>
</dbReference>
<accession>A0ABP1NP16</accession>
<feature type="compositionally biased region" description="Low complexity" evidence="2">
    <location>
        <begin position="66"/>
        <end position="82"/>
    </location>
</feature>